<dbReference type="NCBIfam" id="NF033516">
    <property type="entry name" value="transpos_IS3"/>
    <property type="match status" value="1"/>
</dbReference>
<dbReference type="InterPro" id="IPR048020">
    <property type="entry name" value="Transpos_IS3"/>
</dbReference>
<evidence type="ECO:0000313" key="2">
    <source>
        <dbReference type="EMBL" id="CBH75115.1"/>
    </source>
</evidence>
<dbReference type="SUPFAM" id="SSF53098">
    <property type="entry name" value="Ribonuclease H-like"/>
    <property type="match status" value="1"/>
</dbReference>
<dbReference type="InterPro" id="IPR050900">
    <property type="entry name" value="Transposase_IS3/IS150/IS904"/>
</dbReference>
<dbReference type="EMBL" id="CABL01000005">
    <property type="protein sequence ID" value="CBH75115.1"/>
    <property type="molecule type" value="Genomic_DNA"/>
</dbReference>
<comment type="caution">
    <text evidence="2">The sequence shown here is derived from an EMBL/GenBank/DDBJ whole genome shotgun (WGS) entry which is preliminary data.</text>
</comment>
<protein>
    <submittedName>
        <fullName evidence="2">Transposase of ISCARN51, ORFB, IS3 family IS150 group</fullName>
    </submittedName>
</protein>
<dbReference type="GO" id="GO:0003676">
    <property type="term" value="F:nucleic acid binding"/>
    <property type="evidence" value="ECO:0007669"/>
    <property type="project" value="InterPro"/>
</dbReference>
<dbReference type="InterPro" id="IPR001584">
    <property type="entry name" value="Integrase_cat-core"/>
</dbReference>
<dbReference type="PROSITE" id="PS50994">
    <property type="entry name" value="INTEGRASE"/>
    <property type="match status" value="1"/>
</dbReference>
<evidence type="ECO:0000259" key="1">
    <source>
        <dbReference type="PROSITE" id="PS50994"/>
    </source>
</evidence>
<dbReference type="InterPro" id="IPR012337">
    <property type="entry name" value="RNaseH-like_sf"/>
</dbReference>
<dbReference type="GO" id="GO:0015074">
    <property type="term" value="P:DNA integration"/>
    <property type="evidence" value="ECO:0007669"/>
    <property type="project" value="InterPro"/>
</dbReference>
<dbReference type="PANTHER" id="PTHR46889:SF4">
    <property type="entry name" value="TRANSPOSASE INSO FOR INSERTION SEQUENCE ELEMENT IS911B-RELATED"/>
    <property type="match status" value="1"/>
</dbReference>
<reference evidence="2" key="1">
    <citation type="submission" date="2009-10" db="EMBL/GenBank/DDBJ databases">
        <title>Diversity of trophic interactions inside an arsenic-rich microbial ecosystem.</title>
        <authorList>
            <person name="Bertin P.N."/>
            <person name="Heinrich-Salmeron A."/>
            <person name="Pelletier E."/>
            <person name="Goulhen-Chollet F."/>
            <person name="Arsene-Ploetze F."/>
            <person name="Gallien S."/>
            <person name="Calteau A."/>
            <person name="Vallenet D."/>
            <person name="Casiot C."/>
            <person name="Chane-Woon-Ming B."/>
            <person name="Giloteaux L."/>
            <person name="Barakat M."/>
            <person name="Bonnefoy V."/>
            <person name="Bruneel O."/>
            <person name="Chandler M."/>
            <person name="Cleiss J."/>
            <person name="Duran R."/>
            <person name="Elbaz-Poulichet F."/>
            <person name="Fonknechten N."/>
            <person name="Lauga B."/>
            <person name="Mornico D."/>
            <person name="Ortet P."/>
            <person name="Schaeffer C."/>
            <person name="Siguier P."/>
            <person name="Alexander Thil Smith A."/>
            <person name="Van Dorsselaer A."/>
            <person name="Weissenbach J."/>
            <person name="Medigue C."/>
            <person name="Le Paslier D."/>
        </authorList>
    </citation>
    <scope>NUCLEOTIDE SEQUENCE</scope>
</reference>
<dbReference type="Pfam" id="PF00665">
    <property type="entry name" value="rve"/>
    <property type="match status" value="1"/>
</dbReference>
<organism evidence="2">
    <name type="scientific">mine drainage metagenome</name>
    <dbReference type="NCBI Taxonomy" id="410659"/>
    <lineage>
        <taxon>unclassified sequences</taxon>
        <taxon>metagenomes</taxon>
        <taxon>ecological metagenomes</taxon>
    </lineage>
</organism>
<name>E6PF79_9ZZZZ</name>
<feature type="domain" description="Integrase catalytic" evidence="1">
    <location>
        <begin position="54"/>
        <end position="215"/>
    </location>
</feature>
<gene>
    <name evidence="2" type="primary">istB</name>
    <name evidence="2" type="ORF">CARN1_0290</name>
</gene>
<dbReference type="PANTHER" id="PTHR46889">
    <property type="entry name" value="TRANSPOSASE INSF FOR INSERTION SEQUENCE IS3B-RELATED"/>
    <property type="match status" value="1"/>
</dbReference>
<dbReference type="AlphaFoldDB" id="E6PF79"/>
<proteinExistence type="predicted"/>
<dbReference type="Gene3D" id="3.30.420.10">
    <property type="entry name" value="Ribonuclease H-like superfamily/Ribonuclease H"/>
    <property type="match status" value="1"/>
</dbReference>
<accession>E6PF79</accession>
<sequence length="231" mass="26323">MLRDRLKIDGYTVGRQHVARLMRLMGIEALYRKKATTKRNPEHAVFPYLLRNLTIERPNHVWCADISYIPMRQGFLYLFAVLDWATRRVLAWRLSNTLTTDFCIEAVEEAIATHGKPEIFNTDQGSQFTDGEFVKLIRDTHGIALSMDGKGCWRDNVFVERFWRSTKYEEVYLHAYESGSQARAGIGKYITFYNGARPHSALDGRTPGAAYFTKLAAARAVLLAETPLIGA</sequence>
<dbReference type="InterPro" id="IPR036397">
    <property type="entry name" value="RNaseH_sf"/>
</dbReference>